<evidence type="ECO:0000256" key="1">
    <source>
        <dbReference type="SAM" id="MobiDB-lite"/>
    </source>
</evidence>
<gene>
    <name evidence="2" type="ORF">HMPREF0501_00765</name>
</gene>
<dbReference type="Pfam" id="PF16069">
    <property type="entry name" value="DUF4811"/>
    <property type="match status" value="1"/>
</dbReference>
<feature type="region of interest" description="Disordered" evidence="1">
    <location>
        <begin position="148"/>
        <end position="170"/>
    </location>
</feature>
<evidence type="ECO:0000313" key="3">
    <source>
        <dbReference type="Proteomes" id="UP000003987"/>
    </source>
</evidence>
<dbReference type="HOGENOM" id="CLU_096771_0_0_9"/>
<evidence type="ECO:0000313" key="2">
    <source>
        <dbReference type="EMBL" id="EEU30387.1"/>
    </source>
</evidence>
<organism evidence="2 3">
    <name type="scientific">Limosilactobacillus coleohominis 101-4-CHN</name>
    <dbReference type="NCBI Taxonomy" id="575594"/>
    <lineage>
        <taxon>Bacteria</taxon>
        <taxon>Bacillati</taxon>
        <taxon>Bacillota</taxon>
        <taxon>Bacilli</taxon>
        <taxon>Lactobacillales</taxon>
        <taxon>Lactobacillaceae</taxon>
        <taxon>Limosilactobacillus</taxon>
    </lineage>
</organism>
<dbReference type="InterPro" id="IPR032083">
    <property type="entry name" value="DUF4811"/>
</dbReference>
<dbReference type="OrthoDB" id="2249491at2"/>
<name>C7XVM1_9LACO</name>
<sequence length="170" mass="19275">MGNEKVTITKSQRIYSAAGKNLPINLYQPVGTSGKDNVFIYKTTPNQGKTIHTQANERTYSQTKISTTNTAYLTTTETRWRYQNGFYKFLFIGTGMQNKLIHRTNTLYYPKGYVRLTVKQANQLKKRMNNSNQTTSALKQQMTTYVQQKVAAANTRDPPENKANQSTSAA</sequence>
<dbReference type="STRING" id="575594.HMPREF0501_00765"/>
<dbReference type="AlphaFoldDB" id="C7XVM1"/>
<keyword evidence="3" id="KW-1185">Reference proteome</keyword>
<dbReference type="EMBL" id="GG698803">
    <property type="protein sequence ID" value="EEU30387.1"/>
    <property type="molecule type" value="Genomic_DNA"/>
</dbReference>
<reference evidence="2 3" key="1">
    <citation type="submission" date="2009-06" db="EMBL/GenBank/DDBJ databases">
        <title>The Genome Sequence of Lactobacillus coleohominis strain 101-4-CHN.</title>
        <authorList>
            <consortium name="The Broad Institute Genome Sequencing Platform"/>
            <person name="Ward D."/>
            <person name="Young S.K."/>
            <person name="Zeng Q."/>
            <person name="Koehrsen M."/>
            <person name="Alvarado L."/>
            <person name="Berlin A."/>
            <person name="Borenstein D."/>
            <person name="Chen Z."/>
            <person name="Engels R."/>
            <person name="Freedman E."/>
            <person name="Gellesch M."/>
            <person name="Goldberg J."/>
            <person name="Griggs A."/>
            <person name="Gujja S."/>
            <person name="Heiman D."/>
            <person name="Hepburn T."/>
            <person name="Howarth C."/>
            <person name="Jen D."/>
            <person name="Larson L."/>
            <person name="Lewis B."/>
            <person name="Mehta T."/>
            <person name="Park D."/>
            <person name="Pearson M."/>
            <person name="Roberts A."/>
            <person name="Saif S."/>
            <person name="Shea T."/>
            <person name="Shenoy N."/>
            <person name="Sisk P."/>
            <person name="Stolte C."/>
            <person name="Sykes S."/>
            <person name="Walk T."/>
            <person name="White J."/>
            <person name="Yandava C."/>
            <person name="Liu Y."/>
            <person name="Xu Q."/>
            <person name="Lander E."/>
            <person name="Nusbaum C."/>
            <person name="Galagan J."/>
            <person name="Birren B."/>
        </authorList>
    </citation>
    <scope>NUCLEOTIDE SEQUENCE [LARGE SCALE GENOMIC DNA]</scope>
    <source>
        <strain evidence="2 3">101-4-CHN</strain>
    </source>
</reference>
<proteinExistence type="predicted"/>
<protein>
    <submittedName>
        <fullName evidence="2">Uncharacterized protein</fullName>
    </submittedName>
</protein>
<dbReference type="Proteomes" id="UP000003987">
    <property type="component" value="Unassembled WGS sequence"/>
</dbReference>
<accession>C7XVM1</accession>
<dbReference type="eggNOG" id="ENOG5032RPZ">
    <property type="taxonomic scope" value="Bacteria"/>
</dbReference>